<protein>
    <submittedName>
        <fullName evidence="2">UbiE protein</fullName>
    </submittedName>
</protein>
<dbReference type="CDD" id="cd02440">
    <property type="entry name" value="AdoMet_MTases"/>
    <property type="match status" value="1"/>
</dbReference>
<accession>A0A812RPP1</accession>
<comment type="caution">
    <text evidence="2">The sequence shown here is derived from an EMBL/GenBank/DDBJ whole genome shotgun (WGS) entry which is preliminary data.</text>
</comment>
<dbReference type="Gene3D" id="3.40.50.150">
    <property type="entry name" value="Vaccinia Virus protein VP39"/>
    <property type="match status" value="1"/>
</dbReference>
<proteinExistence type="predicted"/>
<dbReference type="EMBL" id="CAJNIZ010021068">
    <property type="protein sequence ID" value="CAE7447796.1"/>
    <property type="molecule type" value="Genomic_DNA"/>
</dbReference>
<reference evidence="2" key="1">
    <citation type="submission" date="2021-02" db="EMBL/GenBank/DDBJ databases">
        <authorList>
            <person name="Dougan E. K."/>
            <person name="Rhodes N."/>
            <person name="Thang M."/>
            <person name="Chan C."/>
        </authorList>
    </citation>
    <scope>NUCLEOTIDE SEQUENCE</scope>
</reference>
<organism evidence="2 3">
    <name type="scientific">Symbiodinium pilosum</name>
    <name type="common">Dinoflagellate</name>
    <dbReference type="NCBI Taxonomy" id="2952"/>
    <lineage>
        <taxon>Eukaryota</taxon>
        <taxon>Sar</taxon>
        <taxon>Alveolata</taxon>
        <taxon>Dinophyceae</taxon>
        <taxon>Suessiales</taxon>
        <taxon>Symbiodiniaceae</taxon>
        <taxon>Symbiodinium</taxon>
    </lineage>
</organism>
<keyword evidence="3" id="KW-1185">Reference proteome</keyword>
<name>A0A812RPP1_SYMPI</name>
<evidence type="ECO:0000259" key="1">
    <source>
        <dbReference type="Pfam" id="PF08241"/>
    </source>
</evidence>
<sequence>MVPPYLPANYGMCWLRKSEALAGPVGRRQSAVIGLTNPLRANLNVNPVFSEIWHIPKEGWTRAKRTSGRPKAPKSGNDATMVFLHFAGLGKVKRDLMEWFALAYYGLLPRVPDGNISRAALCRSSETPGSREALSAAAATAGAPCFAPCGPPRPMPRALAGDPAAAGAAVTVAQQDELAMVRKNYQASEAQIPALKHRELMCSMLNCPDVKWNWEDRAGLFLTDPALQQLRDGHRDAAQAAKQWATAGLQNELAFWFWWLEINKEGQWVASSISEDWTYDDFCAIAPRPTARLLNAGSGPVAPKDIHCEGGTIEVISADGLADLYERMFLMLGLSPPKKLTQCPLEALSTCFPDHHFDLVHVRNALDHSLQPTRAIREMLKVTRPGGRVLLRHARDEAAHMNFTGMHQWSFEVNDTQMPHRAQLLFGRKRHHVDLHTEFRKDASVSSSIVSLSSPGATLDRRAYIFVELSKPT</sequence>
<dbReference type="SUPFAM" id="SSF53335">
    <property type="entry name" value="S-adenosyl-L-methionine-dependent methyltransferases"/>
    <property type="match status" value="1"/>
</dbReference>
<dbReference type="GO" id="GO:0008757">
    <property type="term" value="F:S-adenosylmethionine-dependent methyltransferase activity"/>
    <property type="evidence" value="ECO:0007669"/>
    <property type="project" value="InterPro"/>
</dbReference>
<dbReference type="Proteomes" id="UP000649617">
    <property type="component" value="Unassembled WGS sequence"/>
</dbReference>
<dbReference type="InterPro" id="IPR013216">
    <property type="entry name" value="Methyltransf_11"/>
</dbReference>
<dbReference type="Pfam" id="PF08241">
    <property type="entry name" value="Methyltransf_11"/>
    <property type="match status" value="1"/>
</dbReference>
<gene>
    <name evidence="2" type="primary">ubiE</name>
    <name evidence="2" type="ORF">SPIL2461_LOCUS10932</name>
</gene>
<evidence type="ECO:0000313" key="3">
    <source>
        <dbReference type="Proteomes" id="UP000649617"/>
    </source>
</evidence>
<dbReference type="OrthoDB" id="420119at2759"/>
<evidence type="ECO:0000313" key="2">
    <source>
        <dbReference type="EMBL" id="CAE7447796.1"/>
    </source>
</evidence>
<feature type="domain" description="Methyltransferase type 11" evidence="1">
    <location>
        <begin position="341"/>
        <end position="390"/>
    </location>
</feature>
<dbReference type="InterPro" id="IPR029063">
    <property type="entry name" value="SAM-dependent_MTases_sf"/>
</dbReference>
<dbReference type="AlphaFoldDB" id="A0A812RPP1"/>